<evidence type="ECO:0000259" key="3">
    <source>
        <dbReference type="PROSITE" id="PS51186"/>
    </source>
</evidence>
<organism evidence="4 5">
    <name type="scientific">Halobacillus faecis</name>
    <dbReference type="NCBI Taxonomy" id="360184"/>
    <lineage>
        <taxon>Bacteria</taxon>
        <taxon>Bacillati</taxon>
        <taxon>Bacillota</taxon>
        <taxon>Bacilli</taxon>
        <taxon>Bacillales</taxon>
        <taxon>Bacillaceae</taxon>
        <taxon>Halobacillus</taxon>
    </lineage>
</organism>
<evidence type="ECO:0000256" key="1">
    <source>
        <dbReference type="ARBA" id="ARBA00022679"/>
    </source>
</evidence>
<dbReference type="CDD" id="cd04301">
    <property type="entry name" value="NAT_SF"/>
    <property type="match status" value="1"/>
</dbReference>
<gene>
    <name evidence="4" type="ORF">HFA01_06120</name>
</gene>
<keyword evidence="1 4" id="KW-0808">Transferase</keyword>
<dbReference type="AlphaFoldDB" id="A0A511WMJ2"/>
<dbReference type="Proteomes" id="UP000321886">
    <property type="component" value="Unassembled WGS sequence"/>
</dbReference>
<reference evidence="4 5" key="1">
    <citation type="submission" date="2019-07" db="EMBL/GenBank/DDBJ databases">
        <title>Whole genome shotgun sequence of Halobacillus faecis NBRC 103569.</title>
        <authorList>
            <person name="Hosoyama A."/>
            <person name="Uohara A."/>
            <person name="Ohji S."/>
            <person name="Ichikawa N."/>
        </authorList>
    </citation>
    <scope>NUCLEOTIDE SEQUENCE [LARGE SCALE GENOMIC DNA]</scope>
    <source>
        <strain evidence="4 5">NBRC 103569</strain>
    </source>
</reference>
<dbReference type="Gene3D" id="3.40.630.30">
    <property type="match status" value="1"/>
</dbReference>
<name>A0A511WMJ2_9BACI</name>
<dbReference type="EMBL" id="BJYD01000004">
    <property type="protein sequence ID" value="GEN52350.1"/>
    <property type="molecule type" value="Genomic_DNA"/>
</dbReference>
<dbReference type="Pfam" id="PF00583">
    <property type="entry name" value="Acetyltransf_1"/>
    <property type="match status" value="1"/>
</dbReference>
<feature type="domain" description="N-acetyltransferase" evidence="3">
    <location>
        <begin position="1"/>
        <end position="153"/>
    </location>
</feature>
<keyword evidence="5" id="KW-1185">Reference proteome</keyword>
<dbReference type="InterPro" id="IPR000182">
    <property type="entry name" value="GNAT_dom"/>
</dbReference>
<dbReference type="InterPro" id="IPR016181">
    <property type="entry name" value="Acyl_CoA_acyltransferase"/>
</dbReference>
<dbReference type="InterPro" id="IPR050832">
    <property type="entry name" value="Bact_Acetyltransf"/>
</dbReference>
<proteinExistence type="predicted"/>
<accession>A0A511WMJ2</accession>
<keyword evidence="2" id="KW-0012">Acyltransferase</keyword>
<protein>
    <submittedName>
        <fullName evidence="4">N-acetyltransferase</fullName>
    </submittedName>
</protein>
<dbReference type="OrthoDB" id="5292888at2"/>
<evidence type="ECO:0000313" key="5">
    <source>
        <dbReference type="Proteomes" id="UP000321886"/>
    </source>
</evidence>
<dbReference type="RefSeq" id="WP_146813088.1">
    <property type="nucleotide sequence ID" value="NZ_BJYD01000004.1"/>
</dbReference>
<evidence type="ECO:0000256" key="2">
    <source>
        <dbReference type="ARBA" id="ARBA00023315"/>
    </source>
</evidence>
<evidence type="ECO:0000313" key="4">
    <source>
        <dbReference type="EMBL" id="GEN52350.1"/>
    </source>
</evidence>
<sequence length="168" mass="19373">MKIRKAEPEDDPAIARVHVDAWLETYRGLVPDTYLDRLTYEKRESLWKKNIQSLKIILVEDEREVVGFATWDYSSTYENYDAELSSLYILQSFHRRGAGKALVSFILNNVKGKGCQRLMVKVLSENPACQFYEGMGGKKVEEITITIDGKSLEESIYSWTLEEMSAEF</sequence>
<dbReference type="GO" id="GO:0016747">
    <property type="term" value="F:acyltransferase activity, transferring groups other than amino-acyl groups"/>
    <property type="evidence" value="ECO:0007669"/>
    <property type="project" value="InterPro"/>
</dbReference>
<dbReference type="PROSITE" id="PS51186">
    <property type="entry name" value="GNAT"/>
    <property type="match status" value="1"/>
</dbReference>
<dbReference type="PANTHER" id="PTHR43877:SF1">
    <property type="entry name" value="ACETYLTRANSFERASE"/>
    <property type="match status" value="1"/>
</dbReference>
<dbReference type="SUPFAM" id="SSF55729">
    <property type="entry name" value="Acyl-CoA N-acyltransferases (Nat)"/>
    <property type="match status" value="1"/>
</dbReference>
<dbReference type="PANTHER" id="PTHR43877">
    <property type="entry name" value="AMINOALKYLPHOSPHONATE N-ACETYLTRANSFERASE-RELATED-RELATED"/>
    <property type="match status" value="1"/>
</dbReference>
<comment type="caution">
    <text evidence="4">The sequence shown here is derived from an EMBL/GenBank/DDBJ whole genome shotgun (WGS) entry which is preliminary data.</text>
</comment>